<dbReference type="EMBL" id="KZ820034">
    <property type="protein sequence ID" value="PWN49556.1"/>
    <property type="molecule type" value="Genomic_DNA"/>
</dbReference>
<name>A0ACD0NUS4_9BASI</name>
<proteinExistence type="predicted"/>
<protein>
    <submittedName>
        <fullName evidence="1">TPT-domain-containing protein</fullName>
    </submittedName>
</protein>
<dbReference type="Proteomes" id="UP000245626">
    <property type="component" value="Unassembled WGS sequence"/>
</dbReference>
<evidence type="ECO:0000313" key="2">
    <source>
        <dbReference type="Proteomes" id="UP000245626"/>
    </source>
</evidence>
<organism evidence="1 2">
    <name type="scientific">Violaceomyces palustris</name>
    <dbReference type="NCBI Taxonomy" id="1673888"/>
    <lineage>
        <taxon>Eukaryota</taxon>
        <taxon>Fungi</taxon>
        <taxon>Dikarya</taxon>
        <taxon>Basidiomycota</taxon>
        <taxon>Ustilaginomycotina</taxon>
        <taxon>Ustilaginomycetes</taxon>
        <taxon>Violaceomycetales</taxon>
        <taxon>Violaceomycetaceae</taxon>
        <taxon>Violaceomyces</taxon>
    </lineage>
</organism>
<gene>
    <name evidence="1" type="ORF">IE53DRAFT_138126</name>
</gene>
<sequence>MLPTHKYNVASRSTSSSSSPSNHSSYLFKRLLSYLPPSSSNPASTYTPYPEKRGRLLSSTSHRGVSSFNAPSRSTVVLLIACLLWYTSSALSSNTSKALLSKPKLPTSQSRLPTSSPHPLSASPPFPYPATLTLVQFLFVNLGCYLCSSKTLLGNRRLTRMVIPARERIIEVLKLSIFNVLGHAASSLAISRVPVSTVHTIKALSPLFTVLSFAVLFRMSYSLKTYISLLPLTVGVVLACSGFSFDSDDVIGFSASLASTFIFVAQNIYSKKLLRQGEEDKVNVMGSSNGKKLDKLNILFYSSACSVVVSTEGDLSLPMVLYYDGASLLNHLMTTRASRMDAPSQTSRALTLLTLNGLFQFSQNILAFNVLGMVSPVTYSIASLFKRVFVIVLAILWFGQRVSPLQWLGILLTFSGLYLYNDSKIKDQRPASSLAVPSHIASYDEKVPPNLALPLVRDPLHP</sequence>
<accession>A0ACD0NUS4</accession>
<reference evidence="1 2" key="1">
    <citation type="journal article" date="2018" name="Mol. Biol. Evol.">
        <title>Broad Genomic Sampling Reveals a Smut Pathogenic Ancestry of the Fungal Clade Ustilaginomycotina.</title>
        <authorList>
            <person name="Kijpornyongpan T."/>
            <person name="Mondo S.J."/>
            <person name="Barry K."/>
            <person name="Sandor L."/>
            <person name="Lee J."/>
            <person name="Lipzen A."/>
            <person name="Pangilinan J."/>
            <person name="LaButti K."/>
            <person name="Hainaut M."/>
            <person name="Henrissat B."/>
            <person name="Grigoriev I.V."/>
            <person name="Spatafora J.W."/>
            <person name="Aime M.C."/>
        </authorList>
    </citation>
    <scope>NUCLEOTIDE SEQUENCE [LARGE SCALE GENOMIC DNA]</scope>
    <source>
        <strain evidence="1 2">SA 807</strain>
    </source>
</reference>
<evidence type="ECO:0000313" key="1">
    <source>
        <dbReference type="EMBL" id="PWN49556.1"/>
    </source>
</evidence>
<keyword evidence="2" id="KW-1185">Reference proteome</keyword>